<dbReference type="InterPro" id="IPR011990">
    <property type="entry name" value="TPR-like_helical_dom_sf"/>
</dbReference>
<dbReference type="Gene3D" id="1.25.40.10">
    <property type="entry name" value="Tetratricopeptide repeat domain"/>
    <property type="match status" value="1"/>
</dbReference>
<sequence>CAGNRARFLLDTGRPEPARAWIARAQAVLDGPSGANEDAWHRALTRARLADLGIAIAYETGAEIDLAPLLAEIDALRRIAPEASPDYTMVLANAADSALASGDPATARALLTEAVAHNQTALPEIAPQALDTQVLLAQLELVSGNRAAARRIYRRVTEARKAPLYQTTLPQAASEFEQFAWLLIDRPDPSPRAVAEAFEALQWTQITQSAEAMAVLETRLSVEDPSRGALLRQRQDLTEAYAGLSARLTDSFGSGTRHAAAAQITTDLDAIEAQLARVDTTLDALGLGTIGIGRVKPLPLAEVQALLRPGEMLITFLLPSLNPDYIPGLDGAANHVIGVTKQGVHIARMGEVSRRVLNERIQAFRCDMAVSDPGCDTGGAQGLRGAMSAGGPQNRKGRDYFDLVRAHALYADLFGDLAGLLPVYPQLIIAPPPDLLRLPFQALVTSETLPDSLAEADWLIRRHAIAVLPSIASLRTLRAQSDGARRLDRMLGVGDPVIGAAS</sequence>
<dbReference type="AlphaFoldDB" id="A0A2M8ITD6"/>
<feature type="non-terminal residue" evidence="2">
    <location>
        <position position="502"/>
    </location>
</feature>
<protein>
    <recommendedName>
        <fullName evidence="1">CHAT domain-containing protein</fullName>
    </recommendedName>
</protein>
<dbReference type="SUPFAM" id="SSF48452">
    <property type="entry name" value="TPR-like"/>
    <property type="match status" value="1"/>
</dbReference>
<organism evidence="2 3">
    <name type="scientific">Pseudooceanicola lipolyticus</name>
    <dbReference type="NCBI Taxonomy" id="2029104"/>
    <lineage>
        <taxon>Bacteria</taxon>
        <taxon>Pseudomonadati</taxon>
        <taxon>Pseudomonadota</taxon>
        <taxon>Alphaproteobacteria</taxon>
        <taxon>Rhodobacterales</taxon>
        <taxon>Paracoccaceae</taxon>
        <taxon>Pseudooceanicola</taxon>
    </lineage>
</organism>
<dbReference type="EMBL" id="PGTB01000335">
    <property type="protein sequence ID" value="PJE33781.1"/>
    <property type="molecule type" value="Genomic_DNA"/>
</dbReference>
<evidence type="ECO:0000313" key="2">
    <source>
        <dbReference type="EMBL" id="PJE33781.1"/>
    </source>
</evidence>
<dbReference type="Proteomes" id="UP000231553">
    <property type="component" value="Unassembled WGS sequence"/>
</dbReference>
<gene>
    <name evidence="2" type="ORF">CVM52_25655</name>
</gene>
<name>A0A2M8ITD6_9RHOB</name>
<dbReference type="OrthoDB" id="8235393at2"/>
<keyword evidence="3" id="KW-1185">Reference proteome</keyword>
<feature type="domain" description="CHAT" evidence="1">
    <location>
        <begin position="406"/>
        <end position="496"/>
    </location>
</feature>
<proteinExistence type="predicted"/>
<reference evidence="2 3" key="1">
    <citation type="journal article" date="2018" name="Int. J. Syst. Evol. Microbiol.">
        <title>Pseudooceanicola lipolyticus sp. nov., a marine alphaproteobacterium, reclassification of Oceanicola flagellatus as Pseudooceanicola flagellatus comb. nov. and emended description of the genus Pseudooceanicola.</title>
        <authorList>
            <person name="Huang M.-M."/>
            <person name="Guo L.-L."/>
            <person name="Wu Y.-H."/>
            <person name="Lai Q.-L."/>
            <person name="Shao Z.-Z."/>
            <person name="Wang C.-S."/>
            <person name="Wu M."/>
            <person name="Xu X.-W."/>
        </authorList>
    </citation>
    <scope>NUCLEOTIDE SEQUENCE [LARGE SCALE GENOMIC DNA]</scope>
    <source>
        <strain evidence="2 3">157</strain>
    </source>
</reference>
<feature type="non-terminal residue" evidence="2">
    <location>
        <position position="1"/>
    </location>
</feature>
<accession>A0A2M8ITD6</accession>
<dbReference type="InterPro" id="IPR024983">
    <property type="entry name" value="CHAT_dom"/>
</dbReference>
<evidence type="ECO:0000259" key="1">
    <source>
        <dbReference type="Pfam" id="PF12770"/>
    </source>
</evidence>
<dbReference type="RefSeq" id="WP_133120009.1">
    <property type="nucleotide sequence ID" value="NZ_PGTB01000335.1"/>
</dbReference>
<evidence type="ECO:0000313" key="3">
    <source>
        <dbReference type="Proteomes" id="UP000231553"/>
    </source>
</evidence>
<comment type="caution">
    <text evidence="2">The sequence shown here is derived from an EMBL/GenBank/DDBJ whole genome shotgun (WGS) entry which is preliminary data.</text>
</comment>
<dbReference type="Pfam" id="PF12770">
    <property type="entry name" value="CHAT"/>
    <property type="match status" value="1"/>
</dbReference>
<dbReference type="Pfam" id="PF14559">
    <property type="entry name" value="TPR_19"/>
    <property type="match status" value="1"/>
</dbReference>